<dbReference type="PANTHER" id="PTHR34700">
    <property type="entry name" value="POTASSIUM BINDING PROTEIN KBP"/>
    <property type="match status" value="1"/>
</dbReference>
<accession>A0A6B2LZ52</accession>
<dbReference type="AlphaFoldDB" id="A0A6B2LZ52"/>
<gene>
    <name evidence="2" type="ORF">G0Q06_02595</name>
</gene>
<dbReference type="InterPro" id="IPR018392">
    <property type="entry name" value="LysM"/>
</dbReference>
<evidence type="ECO:0000259" key="1">
    <source>
        <dbReference type="PROSITE" id="PS51782"/>
    </source>
</evidence>
<dbReference type="InterPro" id="IPR036779">
    <property type="entry name" value="LysM_dom_sf"/>
</dbReference>
<organism evidence="2 3">
    <name type="scientific">Oceanipulchritudo coccoides</name>
    <dbReference type="NCBI Taxonomy" id="2706888"/>
    <lineage>
        <taxon>Bacteria</taxon>
        <taxon>Pseudomonadati</taxon>
        <taxon>Verrucomicrobiota</taxon>
        <taxon>Opitutia</taxon>
        <taxon>Puniceicoccales</taxon>
        <taxon>Oceanipulchritudinaceae</taxon>
        <taxon>Oceanipulchritudo</taxon>
    </lineage>
</organism>
<proteinExistence type="predicted"/>
<dbReference type="EMBL" id="JAAGNX010000001">
    <property type="protein sequence ID" value="NDV61336.1"/>
    <property type="molecule type" value="Genomic_DNA"/>
</dbReference>
<dbReference type="Gene3D" id="3.10.350.10">
    <property type="entry name" value="LysM domain"/>
    <property type="match status" value="1"/>
</dbReference>
<keyword evidence="3" id="KW-1185">Reference proteome</keyword>
<evidence type="ECO:0000313" key="3">
    <source>
        <dbReference type="Proteomes" id="UP000478417"/>
    </source>
</evidence>
<name>A0A6B2LZ52_9BACT</name>
<dbReference type="SMART" id="SM00257">
    <property type="entry name" value="LysM"/>
    <property type="match status" value="1"/>
</dbReference>
<sequence>MTEQESEILRYREALNQQQQAGGEGRQVAPIVIAPAQPQDSTADSTPTTYTVQAGDTLSRISSRVYGESGRWMDIFQANRDQLPSPNALKPGQVLRIP</sequence>
<dbReference type="PANTHER" id="PTHR34700:SF4">
    <property type="entry name" value="PHAGE-LIKE ELEMENT PBSX PROTEIN XKDP"/>
    <property type="match status" value="1"/>
</dbReference>
<dbReference type="SUPFAM" id="SSF54106">
    <property type="entry name" value="LysM domain"/>
    <property type="match status" value="1"/>
</dbReference>
<protein>
    <submittedName>
        <fullName evidence="2">LysM peptidoglycan-binding domain-containing protein</fullName>
    </submittedName>
</protein>
<dbReference type="Pfam" id="PF01476">
    <property type="entry name" value="LysM"/>
    <property type="match status" value="1"/>
</dbReference>
<dbReference type="PROSITE" id="PS51782">
    <property type="entry name" value="LYSM"/>
    <property type="match status" value="1"/>
</dbReference>
<dbReference type="InterPro" id="IPR052196">
    <property type="entry name" value="Bact_Kbp"/>
</dbReference>
<dbReference type="Proteomes" id="UP000478417">
    <property type="component" value="Unassembled WGS sequence"/>
</dbReference>
<comment type="caution">
    <text evidence="2">The sequence shown here is derived from an EMBL/GenBank/DDBJ whole genome shotgun (WGS) entry which is preliminary data.</text>
</comment>
<feature type="domain" description="LysM" evidence="1">
    <location>
        <begin position="48"/>
        <end position="97"/>
    </location>
</feature>
<dbReference type="CDD" id="cd00118">
    <property type="entry name" value="LysM"/>
    <property type="match status" value="1"/>
</dbReference>
<reference evidence="2 3" key="1">
    <citation type="submission" date="2020-02" db="EMBL/GenBank/DDBJ databases">
        <title>Albibacoteraceae fam. nov., the first described family within the subdivision 4 Verrucomicrobia.</title>
        <authorList>
            <person name="Xi F."/>
        </authorList>
    </citation>
    <scope>NUCLEOTIDE SEQUENCE [LARGE SCALE GENOMIC DNA]</scope>
    <source>
        <strain evidence="2 3">CK1056</strain>
    </source>
</reference>
<evidence type="ECO:0000313" key="2">
    <source>
        <dbReference type="EMBL" id="NDV61336.1"/>
    </source>
</evidence>